<reference evidence="10 11" key="1">
    <citation type="journal article" date="2023" name="Microbiol. Spectr.">
        <title>Symbiosis of Carpenter Bees with Uncharacterized Lactic Acid Bacteria Showing NAD Auxotrophy.</title>
        <authorList>
            <person name="Kawasaki S."/>
            <person name="Ozawa K."/>
            <person name="Mori T."/>
            <person name="Yamamoto A."/>
            <person name="Ito M."/>
            <person name="Ohkuma M."/>
            <person name="Sakamoto M."/>
            <person name="Matsutani M."/>
        </authorList>
    </citation>
    <scope>NUCLEOTIDE SEQUENCE [LARGE SCALE GENOMIC DNA]</scope>
    <source>
        <strain evidence="10 11">KimC2</strain>
    </source>
</reference>
<comment type="subcellular location">
    <subcellularLocation>
        <location evidence="5 6">Cytoplasm</location>
    </subcellularLocation>
</comment>
<dbReference type="NCBIfam" id="TIGR00237">
    <property type="entry name" value="xseA"/>
    <property type="match status" value="1"/>
</dbReference>
<dbReference type="PANTHER" id="PTHR30008">
    <property type="entry name" value="EXODEOXYRIBONUCLEASE 7 LARGE SUBUNIT"/>
    <property type="match status" value="1"/>
</dbReference>
<dbReference type="PANTHER" id="PTHR30008:SF0">
    <property type="entry name" value="EXODEOXYRIBONUCLEASE 7 LARGE SUBUNIT"/>
    <property type="match status" value="1"/>
</dbReference>
<dbReference type="Proteomes" id="UP001321804">
    <property type="component" value="Chromosome"/>
</dbReference>
<dbReference type="EC" id="3.1.11.6" evidence="5"/>
<dbReference type="InterPro" id="IPR020579">
    <property type="entry name" value="Exonuc_VII_lsu_C"/>
</dbReference>
<comment type="catalytic activity">
    <reaction evidence="5 6">
        <text>Exonucleolytic cleavage in either 5'- to 3'- or 3'- to 5'-direction to yield nucleoside 5'-phosphates.</text>
        <dbReference type="EC" id="3.1.11.6"/>
    </reaction>
</comment>
<dbReference type="HAMAP" id="MF_00378">
    <property type="entry name" value="Exonuc_7_L"/>
    <property type="match status" value="1"/>
</dbReference>
<comment type="subunit">
    <text evidence="5">Heterooligomer composed of large and small subunits.</text>
</comment>
<feature type="domain" description="Exonuclease VII large subunit C-terminal" evidence="8">
    <location>
        <begin position="130"/>
        <end position="443"/>
    </location>
</feature>
<evidence type="ECO:0000259" key="9">
    <source>
        <dbReference type="Pfam" id="PF13742"/>
    </source>
</evidence>
<dbReference type="CDD" id="cd04489">
    <property type="entry name" value="ExoVII_LU_OBF"/>
    <property type="match status" value="1"/>
</dbReference>
<comment type="similarity">
    <text evidence="5 6">Belongs to the XseA family.</text>
</comment>
<dbReference type="InterPro" id="IPR025824">
    <property type="entry name" value="OB-fold_nuc-bd_dom"/>
</dbReference>
<evidence type="ECO:0000256" key="7">
    <source>
        <dbReference type="SAM" id="Coils"/>
    </source>
</evidence>
<organism evidence="10 11">
    <name type="scientific">Xylocopilactobacillus apis</name>
    <dbReference type="NCBI Taxonomy" id="2932183"/>
    <lineage>
        <taxon>Bacteria</taxon>
        <taxon>Bacillati</taxon>
        <taxon>Bacillota</taxon>
        <taxon>Bacilli</taxon>
        <taxon>Lactobacillales</taxon>
        <taxon>Lactobacillaceae</taxon>
        <taxon>Xylocopilactobacillus</taxon>
    </lineage>
</organism>
<proteinExistence type="inferred from homology"/>
<evidence type="ECO:0000256" key="6">
    <source>
        <dbReference type="RuleBase" id="RU004355"/>
    </source>
</evidence>
<dbReference type="GO" id="GO:0008855">
    <property type="term" value="F:exodeoxyribonuclease VII activity"/>
    <property type="evidence" value="ECO:0007669"/>
    <property type="project" value="UniProtKB-UniRule"/>
</dbReference>
<dbReference type="GO" id="GO:0009318">
    <property type="term" value="C:exodeoxyribonuclease VII complex"/>
    <property type="evidence" value="ECO:0007669"/>
    <property type="project" value="UniProtKB-UniRule"/>
</dbReference>
<evidence type="ECO:0000313" key="11">
    <source>
        <dbReference type="Proteomes" id="UP001321804"/>
    </source>
</evidence>
<evidence type="ECO:0000313" key="10">
    <source>
        <dbReference type="EMBL" id="BDR56075.1"/>
    </source>
</evidence>
<keyword evidence="3 5" id="KW-0378">Hydrolase</keyword>
<dbReference type="KEGG" id="xak:KIMC2_06370"/>
<keyword evidence="11" id="KW-1185">Reference proteome</keyword>
<feature type="domain" description="OB-fold nucleic acid binding" evidence="9">
    <location>
        <begin position="12"/>
        <end position="107"/>
    </location>
</feature>
<keyword evidence="4 5" id="KW-0269">Exonuclease</keyword>
<keyword evidence="7" id="KW-0175">Coiled coil</keyword>
<protein>
    <recommendedName>
        <fullName evidence="5">Exodeoxyribonuclease 7 large subunit</fullName>
        <ecNumber evidence="5">3.1.11.6</ecNumber>
    </recommendedName>
    <alternativeName>
        <fullName evidence="5">Exodeoxyribonuclease VII large subunit</fullName>
        <shortName evidence="5">Exonuclease VII large subunit</shortName>
    </alternativeName>
</protein>
<dbReference type="GO" id="GO:0005737">
    <property type="term" value="C:cytoplasm"/>
    <property type="evidence" value="ECO:0007669"/>
    <property type="project" value="UniProtKB-SubCell"/>
</dbReference>
<evidence type="ECO:0000256" key="3">
    <source>
        <dbReference type="ARBA" id="ARBA00022801"/>
    </source>
</evidence>
<keyword evidence="1 5" id="KW-0963">Cytoplasm</keyword>
<comment type="function">
    <text evidence="5">Bidirectionally degrades single-stranded DNA into large acid-insoluble oligonucleotides, which are then degraded further into small acid-soluble oligonucleotides.</text>
</comment>
<dbReference type="Pfam" id="PF02601">
    <property type="entry name" value="Exonuc_VII_L"/>
    <property type="match status" value="1"/>
</dbReference>
<sequence length="459" mass="51748">MDNKTVNKDDYLSVSQITTYIGKKFSQDPYLDHVNIKGEITNFRERPNGHQYFSLKDDGAKIGVTLFRNIYQKINFKLKDGDMIVCTGRVGIYAPGGSYSLIVESIEPYGLGTLLVELQARKEKLSKAGYFLPERKRAISQFPKRIAVITSPSGAVIRDIITTTRRRFPLVKLVLFPAVVQGDKAAESVLNQLNRANQMGTFDTIIIARGGGSFEDLWPFNDEALTIAVAESKTPVITSVGHETDTTLVDYAADLRAPTPTAAAELATPLLDELKQSVRQKKLELRQAELHYLENLTAKIKPLTESYLFRRPEAFYQNQSISLDRLKERLLQTEKNVLVQDQNKLNHFQSLLKSFAPNRTLNQFKIANKQAQNSLVRVIQNLNHNEQVRLNNLSRNLVMLDPHNVLKRGYAITEDNKHNVIDSISKAKIDQNIRVILSDGVLISKVDQIEGEDNASKEN</sequence>
<evidence type="ECO:0000259" key="8">
    <source>
        <dbReference type="Pfam" id="PF02601"/>
    </source>
</evidence>
<keyword evidence="2 5" id="KW-0540">Nuclease</keyword>
<evidence type="ECO:0000256" key="2">
    <source>
        <dbReference type="ARBA" id="ARBA00022722"/>
    </source>
</evidence>
<accession>A0AAU9D1C0</accession>
<dbReference type="GO" id="GO:0003676">
    <property type="term" value="F:nucleic acid binding"/>
    <property type="evidence" value="ECO:0007669"/>
    <property type="project" value="InterPro"/>
</dbReference>
<dbReference type="Pfam" id="PF13742">
    <property type="entry name" value="tRNA_anti_2"/>
    <property type="match status" value="1"/>
</dbReference>
<evidence type="ECO:0000256" key="5">
    <source>
        <dbReference type="HAMAP-Rule" id="MF_00378"/>
    </source>
</evidence>
<evidence type="ECO:0000256" key="1">
    <source>
        <dbReference type="ARBA" id="ARBA00022490"/>
    </source>
</evidence>
<evidence type="ECO:0000256" key="4">
    <source>
        <dbReference type="ARBA" id="ARBA00022839"/>
    </source>
</evidence>
<dbReference type="GO" id="GO:0006308">
    <property type="term" value="P:DNA catabolic process"/>
    <property type="evidence" value="ECO:0007669"/>
    <property type="project" value="UniProtKB-UniRule"/>
</dbReference>
<dbReference type="AlphaFoldDB" id="A0AAU9D1C0"/>
<dbReference type="EMBL" id="AP026801">
    <property type="protein sequence ID" value="BDR56075.1"/>
    <property type="molecule type" value="Genomic_DNA"/>
</dbReference>
<feature type="coiled-coil region" evidence="7">
    <location>
        <begin position="316"/>
        <end position="343"/>
    </location>
</feature>
<gene>
    <name evidence="5 10" type="primary">xseA</name>
    <name evidence="10" type="ORF">KIMC2_06370</name>
</gene>
<dbReference type="RefSeq" id="WP_317697929.1">
    <property type="nucleotide sequence ID" value="NZ_AP026801.1"/>
</dbReference>
<dbReference type="InterPro" id="IPR003753">
    <property type="entry name" value="Exonuc_VII_L"/>
</dbReference>
<name>A0AAU9D1C0_9LACO</name>